<evidence type="ECO:0000313" key="3">
    <source>
        <dbReference type="Proteomes" id="UP001558613"/>
    </source>
</evidence>
<sequence>MLEPRKRPRGFGERERAAVRKSRCRAAAAAAAQGPKINHKTRNPWRQRTTREKSSARSLLYRDRGPEKAERERQSSSEEMSLSPPASWQIPEHA</sequence>
<dbReference type="Proteomes" id="UP001558613">
    <property type="component" value="Unassembled WGS sequence"/>
</dbReference>
<keyword evidence="3" id="KW-1185">Reference proteome</keyword>
<protein>
    <submittedName>
        <fullName evidence="2">Uncharacterized protein</fullName>
    </submittedName>
</protein>
<dbReference type="EMBL" id="JAYMGO010000021">
    <property type="protein sequence ID" value="KAL1253456.1"/>
    <property type="molecule type" value="Genomic_DNA"/>
</dbReference>
<proteinExistence type="predicted"/>
<evidence type="ECO:0000313" key="2">
    <source>
        <dbReference type="EMBL" id="KAL1253456.1"/>
    </source>
</evidence>
<organism evidence="2 3">
    <name type="scientific">Cirrhinus molitorella</name>
    <name type="common">mud carp</name>
    <dbReference type="NCBI Taxonomy" id="172907"/>
    <lineage>
        <taxon>Eukaryota</taxon>
        <taxon>Metazoa</taxon>
        <taxon>Chordata</taxon>
        <taxon>Craniata</taxon>
        <taxon>Vertebrata</taxon>
        <taxon>Euteleostomi</taxon>
        <taxon>Actinopterygii</taxon>
        <taxon>Neopterygii</taxon>
        <taxon>Teleostei</taxon>
        <taxon>Ostariophysi</taxon>
        <taxon>Cypriniformes</taxon>
        <taxon>Cyprinidae</taxon>
        <taxon>Labeoninae</taxon>
        <taxon>Labeonini</taxon>
        <taxon>Cirrhinus</taxon>
    </lineage>
</organism>
<feature type="compositionally biased region" description="Basic and acidic residues" evidence="1">
    <location>
        <begin position="49"/>
        <end position="76"/>
    </location>
</feature>
<comment type="caution">
    <text evidence="2">The sequence shown here is derived from an EMBL/GenBank/DDBJ whole genome shotgun (WGS) entry which is preliminary data.</text>
</comment>
<feature type="compositionally biased region" description="Low complexity" evidence="1">
    <location>
        <begin position="77"/>
        <end position="87"/>
    </location>
</feature>
<name>A0ABR3LN09_9TELE</name>
<reference evidence="2 3" key="1">
    <citation type="submission" date="2023-09" db="EMBL/GenBank/DDBJ databases">
        <authorList>
            <person name="Wang M."/>
        </authorList>
    </citation>
    <scope>NUCLEOTIDE SEQUENCE [LARGE SCALE GENOMIC DNA]</scope>
    <source>
        <strain evidence="2">GT-2023</strain>
        <tissue evidence="2">Liver</tissue>
    </source>
</reference>
<gene>
    <name evidence="2" type="ORF">QQF64_018149</name>
</gene>
<feature type="region of interest" description="Disordered" evidence="1">
    <location>
        <begin position="1"/>
        <end position="94"/>
    </location>
</feature>
<evidence type="ECO:0000256" key="1">
    <source>
        <dbReference type="SAM" id="MobiDB-lite"/>
    </source>
</evidence>
<accession>A0ABR3LN09</accession>